<reference evidence="1 2" key="1">
    <citation type="submission" date="2019-01" db="EMBL/GenBank/DDBJ databases">
        <title>Sequencing of cultivated peanut Arachis hypogaea provides insights into genome evolution and oil improvement.</title>
        <authorList>
            <person name="Chen X."/>
        </authorList>
    </citation>
    <scope>NUCLEOTIDE SEQUENCE [LARGE SCALE GENOMIC DNA]</scope>
    <source>
        <strain evidence="2">cv. Fuhuasheng</strain>
        <tissue evidence="1">Leaves</tissue>
    </source>
</reference>
<keyword evidence="2" id="KW-1185">Reference proteome</keyword>
<dbReference type="AlphaFoldDB" id="A0A444X4P1"/>
<dbReference type="Proteomes" id="UP000289738">
    <property type="component" value="Chromosome B10"/>
</dbReference>
<organism evidence="1 2">
    <name type="scientific">Arachis hypogaea</name>
    <name type="common">Peanut</name>
    <dbReference type="NCBI Taxonomy" id="3818"/>
    <lineage>
        <taxon>Eukaryota</taxon>
        <taxon>Viridiplantae</taxon>
        <taxon>Streptophyta</taxon>
        <taxon>Embryophyta</taxon>
        <taxon>Tracheophyta</taxon>
        <taxon>Spermatophyta</taxon>
        <taxon>Magnoliopsida</taxon>
        <taxon>eudicotyledons</taxon>
        <taxon>Gunneridae</taxon>
        <taxon>Pentapetalae</taxon>
        <taxon>rosids</taxon>
        <taxon>fabids</taxon>
        <taxon>Fabales</taxon>
        <taxon>Fabaceae</taxon>
        <taxon>Papilionoideae</taxon>
        <taxon>50 kb inversion clade</taxon>
        <taxon>dalbergioids sensu lato</taxon>
        <taxon>Dalbergieae</taxon>
        <taxon>Pterocarpus clade</taxon>
        <taxon>Arachis</taxon>
    </lineage>
</organism>
<comment type="caution">
    <text evidence="1">The sequence shown here is derived from an EMBL/GenBank/DDBJ whole genome shotgun (WGS) entry which is preliminary data.</text>
</comment>
<gene>
    <name evidence="1" type="ORF">Ahy_B10g104081</name>
</gene>
<dbReference type="STRING" id="3818.A0A444X4P1"/>
<sequence length="191" mass="21155">MAVVASPSSRNQTPPSSCSFSYPFASYTSANFAPGASPSSPRASPSLWPPSAFFFHLFATVSNIVIREILLGATTRLPRTTLHGYKEAALKAGKQTQDGRDEEITALRVEIQNLKDDAAVAFEQQQEAFDCISCFQILVGFDFEVSIFSLFLDFDLCLQRRREELNLCVELSNQNLGLSIPQVCFMEELRG</sequence>
<accession>A0A444X4P1</accession>
<protein>
    <submittedName>
        <fullName evidence="1">Uncharacterized protein</fullName>
    </submittedName>
</protein>
<name>A0A444X4P1_ARAHY</name>
<proteinExistence type="predicted"/>
<dbReference type="EMBL" id="SDMP01000020">
    <property type="protein sequence ID" value="RYQ84631.1"/>
    <property type="molecule type" value="Genomic_DNA"/>
</dbReference>
<evidence type="ECO:0000313" key="1">
    <source>
        <dbReference type="EMBL" id="RYQ84631.1"/>
    </source>
</evidence>
<evidence type="ECO:0000313" key="2">
    <source>
        <dbReference type="Proteomes" id="UP000289738"/>
    </source>
</evidence>